<dbReference type="InterPro" id="IPR044524">
    <property type="entry name" value="Isoase_HisA-like"/>
</dbReference>
<dbReference type="OrthoDB" id="8535539at2"/>
<dbReference type="InterPro" id="IPR006062">
    <property type="entry name" value="His_biosynth"/>
</dbReference>
<evidence type="ECO:0000256" key="1">
    <source>
        <dbReference type="ARBA" id="ARBA00009667"/>
    </source>
</evidence>
<dbReference type="InterPro" id="IPR011060">
    <property type="entry name" value="RibuloseP-bd_barrel"/>
</dbReference>
<dbReference type="EMBL" id="VPFL01000005">
    <property type="protein sequence ID" value="TXF12584.1"/>
    <property type="molecule type" value="Genomic_DNA"/>
</dbReference>
<evidence type="ECO:0000256" key="2">
    <source>
        <dbReference type="ARBA" id="ARBA00022605"/>
    </source>
</evidence>
<dbReference type="InParanoid" id="A0A5C7EW13"/>
<keyword evidence="7" id="KW-1185">Reference proteome</keyword>
<comment type="caution">
    <text evidence="6">The sequence shown here is derived from an EMBL/GenBank/DDBJ whole genome shotgun (WGS) entry which is preliminary data.</text>
</comment>
<evidence type="ECO:0000313" key="7">
    <source>
        <dbReference type="Proteomes" id="UP000321201"/>
    </source>
</evidence>
<name>A0A5C7EW13_9PROT</name>
<evidence type="ECO:0000256" key="3">
    <source>
        <dbReference type="ARBA" id="ARBA00023102"/>
    </source>
</evidence>
<comment type="similarity">
    <text evidence="1 5">Belongs to the HisA/HisF family.</text>
</comment>
<protein>
    <submittedName>
        <fullName evidence="6">Nickel transporter</fullName>
    </submittedName>
</protein>
<gene>
    <name evidence="6" type="ORF">FR698_04945</name>
</gene>
<dbReference type="RefSeq" id="WP_147799076.1">
    <property type="nucleotide sequence ID" value="NZ_VPFL01000005.1"/>
</dbReference>
<dbReference type="GO" id="GO:0000105">
    <property type="term" value="P:L-histidine biosynthetic process"/>
    <property type="evidence" value="ECO:0007669"/>
    <property type="project" value="UniProtKB-KW"/>
</dbReference>
<dbReference type="Proteomes" id="UP000321201">
    <property type="component" value="Unassembled WGS sequence"/>
</dbReference>
<dbReference type="SUPFAM" id="SSF51366">
    <property type="entry name" value="Ribulose-phoshate binding barrel"/>
    <property type="match status" value="1"/>
</dbReference>
<dbReference type="InterPro" id="IPR013785">
    <property type="entry name" value="Aldolase_TIM"/>
</dbReference>
<dbReference type="AlphaFoldDB" id="A0A5C7EW13"/>
<evidence type="ECO:0000256" key="5">
    <source>
        <dbReference type="RuleBase" id="RU003657"/>
    </source>
</evidence>
<keyword evidence="2 5" id="KW-0028">Amino-acid biosynthesis</keyword>
<dbReference type="PANTHER" id="PTHR43090">
    <property type="entry name" value="1-(5-PHOSPHORIBOSYL)-5-[(5-PHOSPHORIBOSYLAMINO)METHYLIDENEAMINO] IMIDAZOLE-4-CARBOXAMIDE ISOMERASE"/>
    <property type="match status" value="1"/>
</dbReference>
<dbReference type="GO" id="GO:0000162">
    <property type="term" value="P:L-tryptophan biosynthetic process"/>
    <property type="evidence" value="ECO:0007669"/>
    <property type="project" value="TreeGrafter"/>
</dbReference>
<accession>A0A5C7EW13</accession>
<evidence type="ECO:0000256" key="4">
    <source>
        <dbReference type="ARBA" id="ARBA00029440"/>
    </source>
</evidence>
<organism evidence="6 7">
    <name type="scientific">Pelomicrobium methylotrophicum</name>
    <dbReference type="NCBI Taxonomy" id="2602750"/>
    <lineage>
        <taxon>Bacteria</taxon>
        <taxon>Pseudomonadati</taxon>
        <taxon>Pseudomonadota</taxon>
        <taxon>Hydrogenophilia</taxon>
        <taxon>Hydrogenophilia incertae sedis</taxon>
        <taxon>Pelomicrobium</taxon>
    </lineage>
</organism>
<dbReference type="Pfam" id="PF00977">
    <property type="entry name" value="His_biosynth"/>
    <property type="match status" value="1"/>
</dbReference>
<comment type="pathway">
    <text evidence="4">Amino-acid biosynthesis.</text>
</comment>
<proteinExistence type="inferred from homology"/>
<sequence length="229" mass="24985">MEIIPVIDLMRGSVVHAKRGQRERYAPLRSRLCASSHPLDVVRALLELHPFRTLYVADLDAILGRGRQQALLDELQREFAHMELWVDAAVRDLQQFRSLAATGLVPVVGSETLPSVHLLEALGERADAFVLSLDFRAGRFLGPPETLARPWLWPRRVLAMNLDRVGSQAGPDLALVRQLAALAPGALVYCAGGVRGAQDLAVLRAEGVSALVATALHDGSLTREDLQTP</sequence>
<reference evidence="6 7" key="1">
    <citation type="submission" date="2019-08" db="EMBL/GenBank/DDBJ databases">
        <title>Pelomicrobium methylotrophicum gen. nov., sp. nov. a moderately thermophilic, facultatively anaerobic, lithoautotrophic and methylotrophic bacterium isolated from a terrestrial mud volcano.</title>
        <authorList>
            <person name="Slobodkina G.B."/>
            <person name="Merkel A.Y."/>
            <person name="Slobodkin A.I."/>
        </authorList>
    </citation>
    <scope>NUCLEOTIDE SEQUENCE [LARGE SCALE GENOMIC DNA]</scope>
    <source>
        <strain evidence="6 7">SM250</strain>
    </source>
</reference>
<keyword evidence="3 5" id="KW-0368">Histidine biosynthesis</keyword>
<dbReference type="Gene3D" id="3.20.20.70">
    <property type="entry name" value="Aldolase class I"/>
    <property type="match status" value="1"/>
</dbReference>
<dbReference type="GO" id="GO:0003949">
    <property type="term" value="F:1-(5-phosphoribosyl)-5-[(5-phosphoribosylamino)methylideneamino]imidazole-4-carboxamide isomerase activity"/>
    <property type="evidence" value="ECO:0007669"/>
    <property type="project" value="InterPro"/>
</dbReference>
<dbReference type="GO" id="GO:0005737">
    <property type="term" value="C:cytoplasm"/>
    <property type="evidence" value="ECO:0007669"/>
    <property type="project" value="TreeGrafter"/>
</dbReference>
<dbReference type="CDD" id="cd04723">
    <property type="entry name" value="HisA_HisF"/>
    <property type="match status" value="1"/>
</dbReference>
<dbReference type="PANTHER" id="PTHR43090:SF2">
    <property type="entry name" value="1-(5-PHOSPHORIBOSYL)-5-[(5-PHOSPHORIBOSYLAMINO)METHYLIDENEAMINO] IMIDAZOLE-4-CARBOXAMIDE ISOMERASE"/>
    <property type="match status" value="1"/>
</dbReference>
<evidence type="ECO:0000313" key="6">
    <source>
        <dbReference type="EMBL" id="TXF12584.1"/>
    </source>
</evidence>